<sequence length="304" mass="34806">MSLRIPIHAARLRPEDEKLAKSSDFWAWYGSLSKSGVFQKVADDAAWDEKDKDQPISSTTKDSEPDVDTSQRELPSGMTADEMAAIMAATTYEDFSKLGAVITLERREPTSPRPSSSVGDWPHITEEERESMRQERSEYPPQLPGVKVIRDDFGFALISDVSFRLEKQQDDVWGKDDSLFDTGAVDTWISLEYFPKVEQRANRIFGLPYKVYRHEIEFRIPGIEEKFCVEAMFTAQVNMPGQMKGVVLGQRGWIDRMKYFWRGRKLSEDNQDLLVLMEFRRRDNTCVKLYGLPPGVTARNEAGS</sequence>
<feature type="region of interest" description="Disordered" evidence="1">
    <location>
        <begin position="106"/>
        <end position="139"/>
    </location>
</feature>
<feature type="region of interest" description="Disordered" evidence="1">
    <location>
        <begin position="46"/>
        <end position="78"/>
    </location>
</feature>
<evidence type="ECO:0000313" key="3">
    <source>
        <dbReference type="Proteomes" id="UP001375240"/>
    </source>
</evidence>
<evidence type="ECO:0000313" key="2">
    <source>
        <dbReference type="EMBL" id="KAK6350219.1"/>
    </source>
</evidence>
<protein>
    <submittedName>
        <fullName evidence="2">Uncharacterized protein</fullName>
    </submittedName>
</protein>
<evidence type="ECO:0000256" key="1">
    <source>
        <dbReference type="SAM" id="MobiDB-lite"/>
    </source>
</evidence>
<accession>A0AAV9UZF6</accession>
<proteinExistence type="predicted"/>
<comment type="caution">
    <text evidence="2">The sequence shown here is derived from an EMBL/GenBank/DDBJ whole genome shotgun (WGS) entry which is preliminary data.</text>
</comment>
<keyword evidence="3" id="KW-1185">Reference proteome</keyword>
<gene>
    <name evidence="2" type="ORF">TWF696_006455</name>
</gene>
<reference evidence="2 3" key="1">
    <citation type="submission" date="2019-10" db="EMBL/GenBank/DDBJ databases">
        <authorList>
            <person name="Palmer J.M."/>
        </authorList>
    </citation>
    <scope>NUCLEOTIDE SEQUENCE [LARGE SCALE GENOMIC DNA]</scope>
    <source>
        <strain evidence="2 3">TWF696</strain>
    </source>
</reference>
<feature type="compositionally biased region" description="Basic and acidic residues" evidence="1">
    <location>
        <begin position="123"/>
        <end position="138"/>
    </location>
</feature>
<dbReference type="AlphaFoldDB" id="A0AAV9UZF6"/>
<name>A0AAV9UZF6_9PEZI</name>
<organism evidence="2 3">
    <name type="scientific">Orbilia brochopaga</name>
    <dbReference type="NCBI Taxonomy" id="3140254"/>
    <lineage>
        <taxon>Eukaryota</taxon>
        <taxon>Fungi</taxon>
        <taxon>Dikarya</taxon>
        <taxon>Ascomycota</taxon>
        <taxon>Pezizomycotina</taxon>
        <taxon>Orbiliomycetes</taxon>
        <taxon>Orbiliales</taxon>
        <taxon>Orbiliaceae</taxon>
        <taxon>Orbilia</taxon>
    </lineage>
</organism>
<dbReference type="EMBL" id="JAVHNQ010000004">
    <property type="protein sequence ID" value="KAK6350219.1"/>
    <property type="molecule type" value="Genomic_DNA"/>
</dbReference>
<dbReference type="Proteomes" id="UP001375240">
    <property type="component" value="Unassembled WGS sequence"/>
</dbReference>